<keyword evidence="1" id="KW-0472">Membrane</keyword>
<keyword evidence="1" id="KW-1133">Transmembrane helix</keyword>
<name>A0A0R3QKN3_9BILA</name>
<dbReference type="AlphaFoldDB" id="A0A0R3QKN3"/>
<evidence type="ECO:0000256" key="1">
    <source>
        <dbReference type="SAM" id="Phobius"/>
    </source>
</evidence>
<reference evidence="2" key="1">
    <citation type="submission" date="2017-02" db="UniProtKB">
        <authorList>
            <consortium name="WormBaseParasite"/>
        </authorList>
    </citation>
    <scope>IDENTIFICATION</scope>
</reference>
<protein>
    <submittedName>
        <fullName evidence="2">7TM_GPCR_Srx domain-containing protein</fullName>
    </submittedName>
</protein>
<evidence type="ECO:0000313" key="2">
    <source>
        <dbReference type="WBParaSite" id="BTMF_0000819901-mRNA-1"/>
    </source>
</evidence>
<keyword evidence="1" id="KW-0812">Transmembrane</keyword>
<organism evidence="2">
    <name type="scientific">Brugia timori</name>
    <dbReference type="NCBI Taxonomy" id="42155"/>
    <lineage>
        <taxon>Eukaryota</taxon>
        <taxon>Metazoa</taxon>
        <taxon>Ecdysozoa</taxon>
        <taxon>Nematoda</taxon>
        <taxon>Chromadorea</taxon>
        <taxon>Rhabditida</taxon>
        <taxon>Spirurina</taxon>
        <taxon>Spiruromorpha</taxon>
        <taxon>Filarioidea</taxon>
        <taxon>Onchocercidae</taxon>
        <taxon>Brugia</taxon>
    </lineage>
</organism>
<accession>A0A0R3QKN3</accession>
<sequence length="41" mass="4936">LHIVGNLYLKSFIFQIVFQNFFFLIDICVLVKLIFKLFVIE</sequence>
<proteinExistence type="predicted"/>
<feature type="transmembrane region" description="Helical" evidence="1">
    <location>
        <begin position="12"/>
        <end position="35"/>
    </location>
</feature>
<dbReference type="WBParaSite" id="BTMF_0000819901-mRNA-1">
    <property type="protein sequence ID" value="BTMF_0000819901-mRNA-1"/>
    <property type="gene ID" value="BTMF_0000819901"/>
</dbReference>